<sequence>MLVEVQSVSKSYAAAGKGRIETLEGVDLQVHEREFVCLLGPSGCGKSTLLKLIAGIEQPSAGSIRFGGSPVRTPSPARGVIFQDYALFPWLTVRDNIRFGLRMQGGSRQQQRAMTEEALERFDLQGAGELYPNQISGGMRQRAAIARALCLKPALLLMDEPFAALDALLRLRLQEELVRIWQRESSTFVCVTHDVEEALILADRIVILTPRPGSIKTIVPVELPRPRDRASGAFVQLRERVLACLQEERAEAWQA</sequence>
<dbReference type="PROSITE" id="PS50893">
    <property type="entry name" value="ABC_TRANSPORTER_2"/>
    <property type="match status" value="1"/>
</dbReference>
<gene>
    <name evidence="5" type="ORF">ACFFSY_01500</name>
</gene>
<evidence type="ECO:0000256" key="2">
    <source>
        <dbReference type="ARBA" id="ARBA00022741"/>
    </source>
</evidence>
<dbReference type="RefSeq" id="WP_377488824.1">
    <property type="nucleotide sequence ID" value="NZ_JBHMDO010000003.1"/>
</dbReference>
<dbReference type="PANTHER" id="PTHR42788">
    <property type="entry name" value="TAURINE IMPORT ATP-BINDING PROTEIN-RELATED"/>
    <property type="match status" value="1"/>
</dbReference>
<protein>
    <submittedName>
        <fullName evidence="5">ABC transporter ATP-binding protein</fullName>
    </submittedName>
</protein>
<dbReference type="PANTHER" id="PTHR42788:SF13">
    <property type="entry name" value="ALIPHATIC SULFONATES IMPORT ATP-BINDING PROTEIN SSUB"/>
    <property type="match status" value="1"/>
</dbReference>
<keyword evidence="1" id="KW-0813">Transport</keyword>
<evidence type="ECO:0000256" key="3">
    <source>
        <dbReference type="ARBA" id="ARBA00022840"/>
    </source>
</evidence>
<keyword evidence="3 5" id="KW-0067">ATP-binding</keyword>
<reference evidence="5 6" key="1">
    <citation type="submission" date="2024-09" db="EMBL/GenBank/DDBJ databases">
        <authorList>
            <person name="Sun Q."/>
            <person name="Mori K."/>
        </authorList>
    </citation>
    <scope>NUCLEOTIDE SEQUENCE [LARGE SCALE GENOMIC DNA]</scope>
    <source>
        <strain evidence="5 6">TISTR 2452</strain>
    </source>
</reference>
<proteinExistence type="predicted"/>
<keyword evidence="6" id="KW-1185">Reference proteome</keyword>
<comment type="caution">
    <text evidence="5">The sequence shown here is derived from an EMBL/GenBank/DDBJ whole genome shotgun (WGS) entry which is preliminary data.</text>
</comment>
<dbReference type="InterPro" id="IPR017871">
    <property type="entry name" value="ABC_transporter-like_CS"/>
</dbReference>
<keyword evidence="2" id="KW-0547">Nucleotide-binding</keyword>
<organism evidence="5 6">
    <name type="scientific">Paenibacillus aurantiacus</name>
    <dbReference type="NCBI Taxonomy" id="1936118"/>
    <lineage>
        <taxon>Bacteria</taxon>
        <taxon>Bacillati</taxon>
        <taxon>Bacillota</taxon>
        <taxon>Bacilli</taxon>
        <taxon>Bacillales</taxon>
        <taxon>Paenibacillaceae</taxon>
        <taxon>Paenibacillus</taxon>
    </lineage>
</organism>
<dbReference type="Pfam" id="PF00005">
    <property type="entry name" value="ABC_tran"/>
    <property type="match status" value="1"/>
</dbReference>
<dbReference type="EMBL" id="JBHMDO010000003">
    <property type="protein sequence ID" value="MFB9324612.1"/>
    <property type="molecule type" value="Genomic_DNA"/>
</dbReference>
<dbReference type="CDD" id="cd03293">
    <property type="entry name" value="ABC_NrtD_SsuB_transporters"/>
    <property type="match status" value="1"/>
</dbReference>
<dbReference type="PROSITE" id="PS00211">
    <property type="entry name" value="ABC_TRANSPORTER_1"/>
    <property type="match status" value="1"/>
</dbReference>
<dbReference type="Proteomes" id="UP001589747">
    <property type="component" value="Unassembled WGS sequence"/>
</dbReference>
<dbReference type="InterPro" id="IPR003439">
    <property type="entry name" value="ABC_transporter-like_ATP-bd"/>
</dbReference>
<dbReference type="SMART" id="SM00382">
    <property type="entry name" value="AAA"/>
    <property type="match status" value="1"/>
</dbReference>
<dbReference type="InterPro" id="IPR050166">
    <property type="entry name" value="ABC_transporter_ATP-bind"/>
</dbReference>
<dbReference type="Gene3D" id="3.40.50.300">
    <property type="entry name" value="P-loop containing nucleotide triphosphate hydrolases"/>
    <property type="match status" value="1"/>
</dbReference>
<dbReference type="GO" id="GO:0005524">
    <property type="term" value="F:ATP binding"/>
    <property type="evidence" value="ECO:0007669"/>
    <property type="project" value="UniProtKB-KW"/>
</dbReference>
<dbReference type="InterPro" id="IPR003593">
    <property type="entry name" value="AAA+_ATPase"/>
</dbReference>
<evidence type="ECO:0000256" key="1">
    <source>
        <dbReference type="ARBA" id="ARBA00022448"/>
    </source>
</evidence>
<evidence type="ECO:0000259" key="4">
    <source>
        <dbReference type="PROSITE" id="PS50893"/>
    </source>
</evidence>
<dbReference type="SUPFAM" id="SSF52540">
    <property type="entry name" value="P-loop containing nucleoside triphosphate hydrolases"/>
    <property type="match status" value="1"/>
</dbReference>
<evidence type="ECO:0000313" key="5">
    <source>
        <dbReference type="EMBL" id="MFB9324612.1"/>
    </source>
</evidence>
<evidence type="ECO:0000313" key="6">
    <source>
        <dbReference type="Proteomes" id="UP001589747"/>
    </source>
</evidence>
<dbReference type="InterPro" id="IPR027417">
    <property type="entry name" value="P-loop_NTPase"/>
</dbReference>
<accession>A0ABV5KHB1</accession>
<name>A0ABV5KHB1_9BACL</name>
<feature type="domain" description="ABC transporter" evidence="4">
    <location>
        <begin position="3"/>
        <end position="235"/>
    </location>
</feature>